<feature type="region of interest" description="Disordered" evidence="5">
    <location>
        <begin position="1078"/>
        <end position="1115"/>
    </location>
</feature>
<gene>
    <name evidence="7" type="ORF">FSB_LOCUS19677</name>
</gene>
<dbReference type="InterPro" id="IPR055414">
    <property type="entry name" value="LRR_R13L4/SHOC2-like"/>
</dbReference>
<feature type="region of interest" description="Disordered" evidence="5">
    <location>
        <begin position="969"/>
        <end position="1020"/>
    </location>
</feature>
<dbReference type="SUPFAM" id="SSF52047">
    <property type="entry name" value="RNI-like"/>
    <property type="match status" value="1"/>
</dbReference>
<dbReference type="GO" id="GO:0043531">
    <property type="term" value="F:ADP binding"/>
    <property type="evidence" value="ECO:0007669"/>
    <property type="project" value="InterPro"/>
</dbReference>
<dbReference type="Gene3D" id="1.10.8.430">
    <property type="entry name" value="Helical domain of apoptotic protease-activating factors"/>
    <property type="match status" value="1"/>
</dbReference>
<dbReference type="GO" id="GO:0006952">
    <property type="term" value="P:defense response"/>
    <property type="evidence" value="ECO:0007669"/>
    <property type="project" value="UniProtKB-KW"/>
</dbReference>
<dbReference type="EMBL" id="OIVN01001254">
    <property type="protein sequence ID" value="SPC91795.1"/>
    <property type="molecule type" value="Genomic_DNA"/>
</dbReference>
<dbReference type="InterPro" id="IPR027417">
    <property type="entry name" value="P-loop_NTPase"/>
</dbReference>
<dbReference type="CDD" id="cd01650">
    <property type="entry name" value="RT_nLTR_like"/>
    <property type="match status" value="1"/>
</dbReference>
<dbReference type="Gene3D" id="3.80.10.10">
    <property type="entry name" value="Ribonuclease Inhibitor"/>
    <property type="match status" value="2"/>
</dbReference>
<dbReference type="InterPro" id="IPR000477">
    <property type="entry name" value="RT_dom"/>
</dbReference>
<keyword evidence="2" id="KW-0547">Nucleotide-binding</keyword>
<evidence type="ECO:0000256" key="1">
    <source>
        <dbReference type="ARBA" id="ARBA00022737"/>
    </source>
</evidence>
<evidence type="ECO:0000256" key="3">
    <source>
        <dbReference type="ARBA" id="ARBA00022821"/>
    </source>
</evidence>
<dbReference type="Pfam" id="PF23598">
    <property type="entry name" value="LRR_14"/>
    <property type="match status" value="1"/>
</dbReference>
<keyword evidence="1" id="KW-0677">Repeat</keyword>
<dbReference type="Gene3D" id="1.20.5.4130">
    <property type="match status" value="1"/>
</dbReference>
<dbReference type="InterPro" id="IPR002182">
    <property type="entry name" value="NB-ARC"/>
</dbReference>
<accession>A0A2N9FXD0</accession>
<dbReference type="CDD" id="cd14798">
    <property type="entry name" value="RX-CC_like"/>
    <property type="match status" value="1"/>
</dbReference>
<dbReference type="PANTHER" id="PTHR36766">
    <property type="entry name" value="PLANT BROAD-SPECTRUM MILDEW RESISTANCE PROTEIN RPW8"/>
    <property type="match status" value="1"/>
</dbReference>
<name>A0A2N9FXD0_FAGSY</name>
<sequence>MMTEFAFSVAEKVIEKLGSLAHQEICSAWGISSDLKRLELTMSTIQAVLLDAEEKQVKNRGLTVWLEQLKDVFYDAVDVLDEFECEALRRQVVKTHGSAPGQVLSSFNPLGFSHKMSHKINGIRERLEEIAKHRAQFLLVERLDDKRIVQREMTHSFVHDSDVIGRDDDKEKIIDLLMHPGDDGTVPVISIVGIGGLGKTTLAQWVYNDERVAKNFASRIWVCVSEEFTVLKLAKEILKSVGGEISENMSMDKVQASLRSYLKEKRFFIVLDDVWNEDRNKWIGLKKLLIEGAKGSKIVVTTRSHKVAKVMAPGPIHDLRGLPEDDCLFLFLKWAFVEGEEKQYPKLVEIGKQIVKKCSGVPLAVRTLGSLLYSKTEERDWISIRDNEIWNLEQKEDDILPALRLRNTHIKKLPNSICDLQNLESLILHGYDELEELPKDIRGRRKIVSIKLIQYGCDELEELPRDIRKMCPGLESFPEGIQRLTALRRLGFSYCESLISLPQGLKQLTALETLVIRSCEKINLMEGEDYPTSLRSFRIGFSPKLMALPHWLIQSATTLQFLWIYDCENLAALPEWLPNLTSVQKLQIGVCRKLSSLPEGMGCLTALRELEIDNCGELSKNCWIATSTWYKVTWGSLRKDIKCRILLILTLRKEYGIYSWTVGSCDGKVCDAVEVAGRNLMSTTSVVMSCSTNFGFATVVYMENLVLSCVPYAMMPSKYGEQVALVTNEGFDAAGHAIGTAWAVFKIRKAFDPKSALKPTTLAKVAAEENSAELKAKYKNRVVNAGEPTTKEIAVLVLICADLGREPTTNEIEGGHQTTSRPSITGIGGRRPLSLEGGKFFAVTVSYGGKQHRRPEGGESTAEGYVRKESHTFKEAVILGGNILKAAPLDTGVKIDLNKIGNGLGNGATEISLKIILGLGQTNNWEVKWAGVVDGSSGEPALQNQAPQAPKPTLRINEQRTHVVAPVRPNAARPNQALAPHPTKAWRPRVKAATSTPKSLEDLAGSSSTPQPDSKRVSVHSCDTDSQLSLAPSHSCDRPIAELCKASAWWLDRGGRRVTESPQEEALAQKLLQWVSEKREESETGEEEFGFEWDLGDSVDGSDLDGGNDITSPTRSEIDSALIAFTGGECSESTHPETLALTVGGDEKPENFEALPLLKGGSDGYPGGVETGHEDLEVIKVEPLAMVIPPGVEGSVPEVNTSLGRQPSDWVLRKEKGVGIILGASYEGYEQAVITLLMDIEARHIQRKAVMVETRSHTNSGKKCSRELKGLVNLVNYEARHSKEAKGKGSIGASSGILVMWDKRVVQKVEDAVGLFSVSCKFKNVEDQKVWMFTGVYGPNVDHDRRLMWDELAGGVFTWSNNREISSMSQLDRFLFTADWNEGFVHFSQKRLVRLSSDHFPVLLECGTIQRRSRPFRFENMWLKAEGFEDLVKEWWESYSVIGTPSYMFAAKLKALKVDLKKWNATHFGHVSLQKKQMMADLRGLDEVEESRPLTNEERGQRENLIVGLEKVILMDEISWRQKSRVLWLKEGDKNSSFFHRIANSNRNTNTISQLIINGTTSTNQDEIRDHIAQFYEQLYLEDGHRRPYLDGASFSTISTEEAAWLDRPFEEDEITNVIQGCDGDKAPGPDGFSLAFFQHCWCIVRGDILAVCNEFHKHCQFERSLNATFVSLIPKKHGAIQIKDFRPISLVGGMYKIIAKLLVNRLSAVLGRIVSSSQNAFVKGRQILDSVLIANECLDSRLKSDILGVICKLDLEKAYDHVNWAFLLYVLRRCGFSEKWRQWIYFCISSVEFSILVNGSPCGFFQSSRGIRQGDPLSPLLFVIIMEALSRMIDNAIGAGLLSGFAVSRNVTDPLLISHLLFADDTLIFCEADPEHIVHLRSILLWFEAISGLRANLGKSELVQVSEVPFLEELADIMGCKTSTLPMKYLGLPLGAKFKSKDIWNPIVEKMERRLAGWKRIYLSKGGRVTLIKSTLSNLPTYFLSLFPIPAAVAKRIEQIQRNFLWRSSMDKGKFHLVKWDLPCRPYSNGGLAIKNLRQFNETLLGKWLWRFGVERDALWRRVVMEKYGSMEGGWMTKAPTGPHGVGLWKFIRNGWDKFSRLLTFEVGDGTRIRFWDDVCLGVSLCIGR</sequence>
<dbReference type="InterPro" id="IPR036691">
    <property type="entry name" value="Endo/exonu/phosph_ase_sf"/>
</dbReference>
<feature type="compositionally biased region" description="Acidic residues" evidence="5">
    <location>
        <begin position="1083"/>
        <end position="1103"/>
    </location>
</feature>
<dbReference type="PANTHER" id="PTHR36766:SF61">
    <property type="entry name" value="NB-ARC DOMAIN DISEASE RESISTANCE PROTEIN"/>
    <property type="match status" value="1"/>
</dbReference>
<dbReference type="InterPro" id="IPR042197">
    <property type="entry name" value="Apaf_helical"/>
</dbReference>
<protein>
    <recommendedName>
        <fullName evidence="6">Reverse transcriptase domain-containing protein</fullName>
    </recommendedName>
</protein>
<dbReference type="SUPFAM" id="SSF56672">
    <property type="entry name" value="DNA/RNA polymerases"/>
    <property type="match status" value="1"/>
</dbReference>
<dbReference type="Pfam" id="PF00078">
    <property type="entry name" value="RVT_1"/>
    <property type="match status" value="1"/>
</dbReference>
<evidence type="ECO:0000256" key="5">
    <source>
        <dbReference type="SAM" id="MobiDB-lite"/>
    </source>
</evidence>
<dbReference type="PROSITE" id="PS50878">
    <property type="entry name" value="RT_POL"/>
    <property type="match status" value="1"/>
</dbReference>
<dbReference type="InterPro" id="IPR032675">
    <property type="entry name" value="LRR_dom_sf"/>
</dbReference>
<evidence type="ECO:0000256" key="2">
    <source>
        <dbReference type="ARBA" id="ARBA00022741"/>
    </source>
</evidence>
<keyword evidence="4" id="KW-0067">ATP-binding</keyword>
<dbReference type="FunFam" id="3.40.50.300:FF:001091">
    <property type="entry name" value="Probable disease resistance protein At1g61300"/>
    <property type="match status" value="1"/>
</dbReference>
<dbReference type="InterPro" id="IPR038005">
    <property type="entry name" value="RX-like_CC"/>
</dbReference>
<dbReference type="InterPro" id="IPR043502">
    <property type="entry name" value="DNA/RNA_pol_sf"/>
</dbReference>
<dbReference type="Pfam" id="PF00931">
    <property type="entry name" value="NB-ARC"/>
    <property type="match status" value="1"/>
</dbReference>
<dbReference type="PRINTS" id="PR00364">
    <property type="entry name" value="DISEASERSIST"/>
</dbReference>
<dbReference type="Pfam" id="PF18052">
    <property type="entry name" value="Rx_N"/>
    <property type="match status" value="1"/>
</dbReference>
<keyword evidence="3" id="KW-0611">Plant defense</keyword>
<dbReference type="InterPro" id="IPR041118">
    <property type="entry name" value="Rx_N"/>
</dbReference>
<proteinExistence type="predicted"/>
<dbReference type="SUPFAM" id="SSF52540">
    <property type="entry name" value="P-loop containing nucleoside triphosphate hydrolases"/>
    <property type="match status" value="1"/>
</dbReference>
<reference evidence="7" key="1">
    <citation type="submission" date="2018-02" db="EMBL/GenBank/DDBJ databases">
        <authorList>
            <person name="Cohen D.B."/>
            <person name="Kent A.D."/>
        </authorList>
    </citation>
    <scope>NUCLEOTIDE SEQUENCE</scope>
</reference>
<dbReference type="GO" id="GO:0005524">
    <property type="term" value="F:ATP binding"/>
    <property type="evidence" value="ECO:0007669"/>
    <property type="project" value="UniProtKB-KW"/>
</dbReference>
<dbReference type="SUPFAM" id="SSF56219">
    <property type="entry name" value="DNase I-like"/>
    <property type="match status" value="1"/>
</dbReference>
<evidence type="ECO:0000259" key="6">
    <source>
        <dbReference type="PROSITE" id="PS50878"/>
    </source>
</evidence>
<feature type="domain" description="Reverse transcriptase" evidence="6">
    <location>
        <begin position="1655"/>
        <end position="1935"/>
    </location>
</feature>
<evidence type="ECO:0000256" key="4">
    <source>
        <dbReference type="ARBA" id="ARBA00022840"/>
    </source>
</evidence>
<organism evidence="7">
    <name type="scientific">Fagus sylvatica</name>
    <name type="common">Beechnut</name>
    <dbReference type="NCBI Taxonomy" id="28930"/>
    <lineage>
        <taxon>Eukaryota</taxon>
        <taxon>Viridiplantae</taxon>
        <taxon>Streptophyta</taxon>
        <taxon>Embryophyta</taxon>
        <taxon>Tracheophyta</taxon>
        <taxon>Spermatophyta</taxon>
        <taxon>Magnoliopsida</taxon>
        <taxon>eudicotyledons</taxon>
        <taxon>Gunneridae</taxon>
        <taxon>Pentapetalae</taxon>
        <taxon>rosids</taxon>
        <taxon>fabids</taxon>
        <taxon>Fagales</taxon>
        <taxon>Fagaceae</taxon>
        <taxon>Fagus</taxon>
    </lineage>
</organism>
<dbReference type="GO" id="GO:0051707">
    <property type="term" value="P:response to other organism"/>
    <property type="evidence" value="ECO:0007669"/>
    <property type="project" value="UniProtKB-ARBA"/>
</dbReference>
<evidence type="ECO:0000313" key="7">
    <source>
        <dbReference type="EMBL" id="SPC91795.1"/>
    </source>
</evidence>
<dbReference type="Gene3D" id="3.40.50.300">
    <property type="entry name" value="P-loop containing nucleotide triphosphate hydrolases"/>
    <property type="match status" value="1"/>
</dbReference>